<feature type="domain" description="Penicillin-binding protein transpeptidase" evidence="16">
    <location>
        <begin position="345"/>
        <end position="683"/>
    </location>
</feature>
<evidence type="ECO:0000256" key="2">
    <source>
        <dbReference type="ARBA" id="ARBA00004236"/>
    </source>
</evidence>
<dbReference type="AlphaFoldDB" id="A0A2K2UD90"/>
<dbReference type="Pfam" id="PF00905">
    <property type="entry name" value="Transpeptidase"/>
    <property type="match status" value="1"/>
</dbReference>
<reference evidence="19" key="1">
    <citation type="submission" date="2018-01" db="EMBL/GenBank/DDBJ databases">
        <title>Rubneribacter badeniensis gen. nov., sp. nov., and Colonibacter rubneri, gen. nov., sp. nov., WGS of new members of the Eggerthellaceae.</title>
        <authorList>
            <person name="Danylec N."/>
            <person name="Stoll D.A."/>
            <person name="Doetsch A."/>
            <person name="Kulling S.E."/>
            <person name="Huch M."/>
        </authorList>
    </citation>
    <scope>NUCLEOTIDE SEQUENCE [LARGE SCALE GENOMIC DNA]</scope>
    <source>
        <strain evidence="19">ResAG-96</strain>
    </source>
</reference>
<keyword evidence="4" id="KW-1003">Cell membrane</keyword>
<comment type="subcellular location">
    <subcellularLocation>
        <location evidence="2">Cell membrane</location>
    </subcellularLocation>
    <subcellularLocation>
        <location evidence="1">Membrane</location>
        <topology evidence="1">Single-pass membrane protein</topology>
    </subcellularLocation>
</comment>
<keyword evidence="12 15" id="KW-0472">Membrane</keyword>
<keyword evidence="7 15" id="KW-0812">Transmembrane</keyword>
<dbReference type="GO" id="GO:0071555">
    <property type="term" value="P:cell wall organization"/>
    <property type="evidence" value="ECO:0007669"/>
    <property type="project" value="UniProtKB-KW"/>
</dbReference>
<proteinExistence type="inferred from homology"/>
<dbReference type="EMBL" id="PPEK01000002">
    <property type="protein sequence ID" value="PNV68212.1"/>
    <property type="molecule type" value="Genomic_DNA"/>
</dbReference>
<feature type="region of interest" description="Disordered" evidence="14">
    <location>
        <begin position="54"/>
        <end position="74"/>
    </location>
</feature>
<dbReference type="InterPro" id="IPR005311">
    <property type="entry name" value="PBP_dimer"/>
</dbReference>
<dbReference type="GO" id="GO:0009002">
    <property type="term" value="F:serine-type D-Ala-D-Ala carboxypeptidase activity"/>
    <property type="evidence" value="ECO:0007669"/>
    <property type="project" value="InterPro"/>
</dbReference>
<dbReference type="InterPro" id="IPR050515">
    <property type="entry name" value="Beta-lactam/transpept"/>
</dbReference>
<dbReference type="Gene3D" id="3.30.1390.30">
    <property type="entry name" value="Penicillin-binding protein 2a, domain 3"/>
    <property type="match status" value="1"/>
</dbReference>
<evidence type="ECO:0000313" key="18">
    <source>
        <dbReference type="EMBL" id="PNV68212.1"/>
    </source>
</evidence>
<dbReference type="Proteomes" id="UP000236197">
    <property type="component" value="Unassembled WGS sequence"/>
</dbReference>
<dbReference type="InterPro" id="IPR001460">
    <property type="entry name" value="PCN-bd_Tpept"/>
</dbReference>
<dbReference type="GO" id="GO:0005886">
    <property type="term" value="C:plasma membrane"/>
    <property type="evidence" value="ECO:0007669"/>
    <property type="project" value="UniProtKB-SubCell"/>
</dbReference>
<keyword evidence="9" id="KW-0133">Cell shape</keyword>
<comment type="similarity">
    <text evidence="3">Belongs to the transpeptidase family.</text>
</comment>
<dbReference type="GO" id="GO:0071972">
    <property type="term" value="F:peptidoglycan L,D-transpeptidase activity"/>
    <property type="evidence" value="ECO:0007669"/>
    <property type="project" value="TreeGrafter"/>
</dbReference>
<dbReference type="OrthoDB" id="9766847at2"/>
<evidence type="ECO:0000256" key="15">
    <source>
        <dbReference type="SAM" id="Phobius"/>
    </source>
</evidence>
<evidence type="ECO:0000256" key="10">
    <source>
        <dbReference type="ARBA" id="ARBA00022984"/>
    </source>
</evidence>
<evidence type="ECO:0000259" key="16">
    <source>
        <dbReference type="Pfam" id="PF00905"/>
    </source>
</evidence>
<evidence type="ECO:0000256" key="9">
    <source>
        <dbReference type="ARBA" id="ARBA00022960"/>
    </source>
</evidence>
<feature type="compositionally biased region" description="Gly residues" evidence="14">
    <location>
        <begin position="54"/>
        <end position="63"/>
    </location>
</feature>
<dbReference type="SUPFAM" id="SSF56519">
    <property type="entry name" value="Penicillin binding protein dimerisation domain"/>
    <property type="match status" value="1"/>
</dbReference>
<evidence type="ECO:0000256" key="14">
    <source>
        <dbReference type="SAM" id="MobiDB-lite"/>
    </source>
</evidence>
<organism evidence="18 19">
    <name type="scientific">Enteroscipio rubneri</name>
    <dbReference type="NCBI Taxonomy" id="2070686"/>
    <lineage>
        <taxon>Bacteria</taxon>
        <taxon>Bacillati</taxon>
        <taxon>Actinomycetota</taxon>
        <taxon>Coriobacteriia</taxon>
        <taxon>Eggerthellales</taxon>
        <taxon>Eggerthellaceae</taxon>
        <taxon>Enteroscipio</taxon>
    </lineage>
</organism>
<dbReference type="InterPro" id="IPR036138">
    <property type="entry name" value="PBP_dimer_sf"/>
</dbReference>
<protein>
    <submittedName>
        <fullName evidence="18">Penicillin-binding protein 2</fullName>
    </submittedName>
</protein>
<evidence type="ECO:0000313" key="19">
    <source>
        <dbReference type="Proteomes" id="UP000236197"/>
    </source>
</evidence>
<evidence type="ECO:0000256" key="13">
    <source>
        <dbReference type="ARBA" id="ARBA00023316"/>
    </source>
</evidence>
<sequence length="720" mass="75803">MLIAFIAALVTLVVAAIVVVAVLFLRNRSKSANLSVNKNVRPISSVGVSSSLGDAGGRVGGGTPRSSAAAQRPVANPADNLRSRFVAMGVLAAAVFGSLTAKLWSMQVLSSESYVSESEENQYATVSTPAPRGLIYDAAGVALVKNRSSLTVLADSEVADDHDVLQRLSTVLGLPYNVVRQRIQDTSTGAQSQRVVAGDVRLRDVAFIAEHSDAFKNVTVQTRTVREYPYGGLAAHVLGYTGAVSEEELAAVPEGRDIELGDDVGKTGIEQFYDRLLSGDHGQRKVVADASGNVVEVVSETQPTKGSDLYLTIKAPVQYVCDRALANLVAPVNGVIGTGKGVSASAVVMDVRDGGIVAMASYPTFAPEKFIGGITTEAWELYSSDEAYNPLLNRAIGGLYPPASTFKAFTSLAALAYGFANGGTTWNCTGSWDGWDTGIPQRCWNHSGHGTLDLRGGIVNSCDVVFYDIAKQFWEHGESQGGSIADTALQDYLKKYRFGETTGIDLFGESSGRVPTPDWKAEWFRNQPEEARWQGGDMTNMIIGQGYVLATPLQLAVAYGAVATGNIMKPHLLKEVHNAAGDVAASFEPEVLDVPDVPAENLATVRDALRGVATENAGIAALFNRYGVQAACKTGTAEHTDDEDTAWFACYAPYDDPRYVVACLVEHGGGGSAVAAPLGAEILAAALAYDEGSLTEVGEIAGSTGKSDVHASGGSGGRTD</sequence>
<dbReference type="GO" id="GO:0009252">
    <property type="term" value="P:peptidoglycan biosynthetic process"/>
    <property type="evidence" value="ECO:0007669"/>
    <property type="project" value="UniProtKB-KW"/>
</dbReference>
<feature type="transmembrane region" description="Helical" evidence="15">
    <location>
        <begin position="6"/>
        <end position="25"/>
    </location>
</feature>
<evidence type="ECO:0000256" key="4">
    <source>
        <dbReference type="ARBA" id="ARBA00022475"/>
    </source>
</evidence>
<evidence type="ECO:0000259" key="17">
    <source>
        <dbReference type="Pfam" id="PF03717"/>
    </source>
</evidence>
<dbReference type="Pfam" id="PF03717">
    <property type="entry name" value="PBP_dimer"/>
    <property type="match status" value="1"/>
</dbReference>
<keyword evidence="11 15" id="KW-1133">Transmembrane helix</keyword>
<evidence type="ECO:0000256" key="8">
    <source>
        <dbReference type="ARBA" id="ARBA00022801"/>
    </source>
</evidence>
<evidence type="ECO:0000256" key="3">
    <source>
        <dbReference type="ARBA" id="ARBA00007171"/>
    </source>
</evidence>
<evidence type="ECO:0000256" key="12">
    <source>
        <dbReference type="ARBA" id="ARBA00023136"/>
    </source>
</evidence>
<evidence type="ECO:0000256" key="7">
    <source>
        <dbReference type="ARBA" id="ARBA00022692"/>
    </source>
</evidence>
<keyword evidence="5" id="KW-0997">Cell inner membrane</keyword>
<keyword evidence="10" id="KW-0573">Peptidoglycan synthesis</keyword>
<dbReference type="GO" id="GO:0006508">
    <property type="term" value="P:proteolysis"/>
    <property type="evidence" value="ECO:0007669"/>
    <property type="project" value="UniProtKB-KW"/>
</dbReference>
<dbReference type="Gene3D" id="3.90.1310.10">
    <property type="entry name" value="Penicillin-binding protein 2a (Domain 2)"/>
    <property type="match status" value="1"/>
</dbReference>
<gene>
    <name evidence="18" type="primary">mrdA</name>
    <name evidence="18" type="ORF">C2L71_02800</name>
</gene>
<keyword evidence="13" id="KW-0961">Cell wall biogenesis/degradation</keyword>
<keyword evidence="6" id="KW-0645">Protease</keyword>
<dbReference type="SUPFAM" id="SSF56601">
    <property type="entry name" value="beta-lactamase/transpeptidase-like"/>
    <property type="match status" value="1"/>
</dbReference>
<evidence type="ECO:0000256" key="1">
    <source>
        <dbReference type="ARBA" id="ARBA00004167"/>
    </source>
</evidence>
<dbReference type="GO" id="GO:0008360">
    <property type="term" value="P:regulation of cell shape"/>
    <property type="evidence" value="ECO:0007669"/>
    <property type="project" value="UniProtKB-KW"/>
</dbReference>
<dbReference type="RefSeq" id="WP_103264280.1">
    <property type="nucleotide sequence ID" value="NZ_CABMLE010000002.1"/>
</dbReference>
<dbReference type="GO" id="GO:0008658">
    <property type="term" value="F:penicillin binding"/>
    <property type="evidence" value="ECO:0007669"/>
    <property type="project" value="InterPro"/>
</dbReference>
<dbReference type="InterPro" id="IPR012338">
    <property type="entry name" value="Beta-lactam/transpept-like"/>
</dbReference>
<evidence type="ECO:0000256" key="11">
    <source>
        <dbReference type="ARBA" id="ARBA00022989"/>
    </source>
</evidence>
<dbReference type="InterPro" id="IPR017790">
    <property type="entry name" value="Penicillin-binding_protein_2"/>
</dbReference>
<comment type="caution">
    <text evidence="18">The sequence shown here is derived from an EMBL/GenBank/DDBJ whole genome shotgun (WGS) entry which is preliminary data.</text>
</comment>
<feature type="domain" description="Penicillin-binding protein dimerisation" evidence="17">
    <location>
        <begin position="128"/>
        <end position="297"/>
    </location>
</feature>
<keyword evidence="19" id="KW-1185">Reference proteome</keyword>
<evidence type="ECO:0000256" key="6">
    <source>
        <dbReference type="ARBA" id="ARBA00022670"/>
    </source>
</evidence>
<dbReference type="PANTHER" id="PTHR30627:SF2">
    <property type="entry name" value="PEPTIDOGLYCAN D,D-TRANSPEPTIDASE MRDA"/>
    <property type="match status" value="1"/>
</dbReference>
<accession>A0A2K2UD90</accession>
<dbReference type="PANTHER" id="PTHR30627">
    <property type="entry name" value="PEPTIDOGLYCAN D,D-TRANSPEPTIDASE"/>
    <property type="match status" value="1"/>
</dbReference>
<dbReference type="NCBIfam" id="TIGR03423">
    <property type="entry name" value="pbp2_mrdA"/>
    <property type="match status" value="1"/>
</dbReference>
<evidence type="ECO:0000256" key="5">
    <source>
        <dbReference type="ARBA" id="ARBA00022519"/>
    </source>
</evidence>
<keyword evidence="8" id="KW-0378">Hydrolase</keyword>
<dbReference type="Gene3D" id="3.40.710.10">
    <property type="entry name" value="DD-peptidase/beta-lactamase superfamily"/>
    <property type="match status" value="1"/>
</dbReference>
<name>A0A2K2UD90_9ACTN</name>